<evidence type="ECO:0000256" key="4">
    <source>
        <dbReference type="ARBA" id="ARBA00022729"/>
    </source>
</evidence>
<keyword evidence="4" id="KW-0732">Signal</keyword>
<dbReference type="Gene3D" id="2.60.40.1530">
    <property type="entry name" value="ntegrin, alpha v. Chain A, domain 4"/>
    <property type="match status" value="1"/>
</dbReference>
<name>A0A1B6IYP5_9HEMI</name>
<evidence type="ECO:0000259" key="14">
    <source>
        <dbReference type="Pfam" id="PF08441"/>
    </source>
</evidence>
<evidence type="ECO:0000256" key="9">
    <source>
        <dbReference type="ARBA" id="ARBA00023136"/>
    </source>
</evidence>
<keyword evidence="6 13" id="KW-0130">Cell adhesion</keyword>
<feature type="non-terminal residue" evidence="17">
    <location>
        <position position="1"/>
    </location>
</feature>
<keyword evidence="8 13" id="KW-0401">Integrin</keyword>
<evidence type="ECO:0000256" key="12">
    <source>
        <dbReference type="PROSITE-ProRule" id="PRU00803"/>
    </source>
</evidence>
<feature type="repeat" description="FG-GAP" evidence="12">
    <location>
        <begin position="18"/>
        <end position="86"/>
    </location>
</feature>
<dbReference type="InterPro" id="IPR013519">
    <property type="entry name" value="Int_alpha_beta-p"/>
</dbReference>
<dbReference type="GO" id="GO:0007229">
    <property type="term" value="P:integrin-mediated signaling pathway"/>
    <property type="evidence" value="ECO:0007669"/>
    <property type="project" value="UniProtKB-KW"/>
</dbReference>
<dbReference type="GO" id="GO:0033627">
    <property type="term" value="P:cell adhesion mediated by integrin"/>
    <property type="evidence" value="ECO:0007669"/>
    <property type="project" value="TreeGrafter"/>
</dbReference>
<evidence type="ECO:0000256" key="7">
    <source>
        <dbReference type="ARBA" id="ARBA00022989"/>
    </source>
</evidence>
<feature type="domain" description="Integrin alpha second immunoglobulin-like" evidence="15">
    <location>
        <begin position="344"/>
        <end position="486"/>
    </location>
</feature>
<reference evidence="17" key="1">
    <citation type="submission" date="2015-11" db="EMBL/GenBank/DDBJ databases">
        <title>De novo transcriptome assembly of four potential Pierce s Disease insect vectors from Arizona vineyards.</title>
        <authorList>
            <person name="Tassone E.E."/>
        </authorList>
    </citation>
    <scope>NUCLEOTIDE SEQUENCE</scope>
</reference>
<dbReference type="InterPro" id="IPR013649">
    <property type="entry name" value="Integrin_alpha_Ig-like_1"/>
</dbReference>
<comment type="subcellular location">
    <subcellularLocation>
        <location evidence="1 13">Membrane</location>
        <topology evidence="1 13">Single-pass type I membrane protein</topology>
    </subcellularLocation>
</comment>
<dbReference type="InterPro" id="IPR048286">
    <property type="entry name" value="Integrin_alpha_Ig-like_3"/>
</dbReference>
<dbReference type="Pfam" id="PF20806">
    <property type="entry name" value="Integrin_A_Ig_3"/>
    <property type="match status" value="1"/>
</dbReference>
<evidence type="ECO:0000259" key="16">
    <source>
        <dbReference type="Pfam" id="PF20806"/>
    </source>
</evidence>
<dbReference type="GO" id="GO:0048513">
    <property type="term" value="P:animal organ development"/>
    <property type="evidence" value="ECO:0007669"/>
    <property type="project" value="UniProtKB-ARBA"/>
</dbReference>
<dbReference type="GO" id="GO:0009897">
    <property type="term" value="C:external side of plasma membrane"/>
    <property type="evidence" value="ECO:0007669"/>
    <property type="project" value="TreeGrafter"/>
</dbReference>
<dbReference type="SUPFAM" id="SSF69179">
    <property type="entry name" value="Integrin domains"/>
    <property type="match status" value="3"/>
</dbReference>
<protein>
    <submittedName>
        <fullName evidence="17">Uncharacterized protein</fullName>
    </submittedName>
</protein>
<dbReference type="GO" id="GO:0005178">
    <property type="term" value="F:integrin binding"/>
    <property type="evidence" value="ECO:0007669"/>
    <property type="project" value="TreeGrafter"/>
</dbReference>
<accession>A0A1B6IYP5</accession>
<feature type="domain" description="Integrin alpha third immunoglobulin-like" evidence="16">
    <location>
        <begin position="495"/>
        <end position="728"/>
    </location>
</feature>
<dbReference type="InterPro" id="IPR048285">
    <property type="entry name" value="Integrin_alpha_Ig-like_2"/>
</dbReference>
<keyword evidence="9 13" id="KW-0472">Membrane</keyword>
<dbReference type="InterPro" id="IPR032695">
    <property type="entry name" value="Integrin_dom_sf"/>
</dbReference>
<evidence type="ECO:0000256" key="1">
    <source>
        <dbReference type="ARBA" id="ARBA00004479"/>
    </source>
</evidence>
<evidence type="ECO:0000256" key="2">
    <source>
        <dbReference type="ARBA" id="ARBA00008054"/>
    </source>
</evidence>
<dbReference type="EMBL" id="GECU01015651">
    <property type="protein sequence ID" value="JAS92055.1"/>
    <property type="molecule type" value="Transcribed_RNA"/>
</dbReference>
<dbReference type="Pfam" id="PF01839">
    <property type="entry name" value="FG-GAP"/>
    <property type="match status" value="2"/>
</dbReference>
<dbReference type="Gene3D" id="1.20.5.930">
    <property type="entry name" value="Bicelle-embedded integrin alpha(iib) transmembrane segment"/>
    <property type="match status" value="1"/>
</dbReference>
<dbReference type="Pfam" id="PF08441">
    <property type="entry name" value="Integrin_A_Ig_1"/>
    <property type="match status" value="1"/>
</dbReference>
<dbReference type="PANTHER" id="PTHR23220">
    <property type="entry name" value="INTEGRIN ALPHA"/>
    <property type="match status" value="1"/>
</dbReference>
<keyword evidence="11" id="KW-0325">Glycoprotein</keyword>
<dbReference type="SMART" id="SM00191">
    <property type="entry name" value="Int_alpha"/>
    <property type="match status" value="3"/>
</dbReference>
<dbReference type="Gene3D" id="2.130.10.130">
    <property type="entry name" value="Integrin alpha, N-terminal"/>
    <property type="match status" value="1"/>
</dbReference>
<dbReference type="Gene3D" id="2.60.40.1460">
    <property type="entry name" value="Integrin domains. Chain A, domain 2"/>
    <property type="match status" value="1"/>
</dbReference>
<dbReference type="InterPro" id="IPR013517">
    <property type="entry name" value="FG-GAP"/>
</dbReference>
<sequence>NTKTTPLNKSNPCKLRWTEVSTLKGNQMGEYYGACVTAIDVDKDGTDDVLAVGAPMYSIKSTTEDDLGGDQGRVYVYINKGEAVLELAAGTVMGSVVTGARFGSSLASIGDINRDGFNDLAVGAPYEGTGAVYIYHGKSGGLKTQYSQRISGSDINKDLPLSGLGISISSGIDVDDNSFNDIAVGSHQSANAVIIKSYPVIDLEAYLESNVKKLDTNAANFTVKACLRYTTAARSDLLRYVGAESTIKVDQNLRRATFSDSKAQGITLTLQTRLVRDSFHCWPLIINLKENIGYVIQPIEISMEYKIKDDAKVDREKTFCKMCPVVDPHKPTSIQKKVPFAHGCKEKDVCYADLKVVFKASNQGKPLVLGRDSRLIVNVTVMNAGEPAYLTKLEFTLPRRNMLAKLPKHCYQTEADVTTKPQEEVILCNLGNPLIAGGDTYNLVPTEFEVDVTSVPIHTTSLKLNATAWSSSEETKPRDNTAILDIPLRLVSRVDITGNTQQKNIILGSQGENDTEEIQVVHKYEIINYGPSTVGSVLIRFKIPIAYSPPAANHELLYAKLHIPHVDVGGHNFRCDVEYSGLEAPDIDSMKARGWTDQDRSQGRPVAGPADTTDLLQRRRRSLTTWSFNDTNTHELRVKRALYLNCSGSKEVQTGCALVKCEVGPLTTQNRAEVNLELFINRTVLGTMLNDVDLIQMSSVGRVDIIESEKYDVPWEHRSKVTTVDTVMMGEVGGDGLPSWILPLSIILGLLLLLLLIKFLSNCGFFKRTTKEKLRTMKEKAAEDEFEVINFHNETNDDTKTFNLDKETQ</sequence>
<dbReference type="InterPro" id="IPR028994">
    <property type="entry name" value="Integrin_alpha_N"/>
</dbReference>
<feature type="domain" description="Integrin alpha first immunoglubulin-like" evidence="14">
    <location>
        <begin position="215"/>
        <end position="341"/>
    </location>
</feature>
<dbReference type="PANTHER" id="PTHR23220:SF83">
    <property type="entry name" value="INTEGRIN ALPHA-PS3-RELATED"/>
    <property type="match status" value="1"/>
</dbReference>
<proteinExistence type="inferred from homology"/>
<comment type="similarity">
    <text evidence="2 13">Belongs to the integrin alpha chain family.</text>
</comment>
<keyword evidence="7 13" id="KW-1133">Transmembrane helix</keyword>
<dbReference type="AlphaFoldDB" id="A0A1B6IYP5"/>
<evidence type="ECO:0000256" key="13">
    <source>
        <dbReference type="RuleBase" id="RU003762"/>
    </source>
</evidence>
<dbReference type="PRINTS" id="PR01185">
    <property type="entry name" value="INTEGRINA"/>
</dbReference>
<keyword evidence="10 13" id="KW-0675">Receptor</keyword>
<dbReference type="SUPFAM" id="SSF69318">
    <property type="entry name" value="Integrin alpha N-terminal domain"/>
    <property type="match status" value="1"/>
</dbReference>
<evidence type="ECO:0000256" key="3">
    <source>
        <dbReference type="ARBA" id="ARBA00022692"/>
    </source>
</evidence>
<dbReference type="InterPro" id="IPR000413">
    <property type="entry name" value="Integrin_alpha"/>
</dbReference>
<dbReference type="Pfam" id="PF20805">
    <property type="entry name" value="Integrin_A_Ig_2"/>
    <property type="match status" value="1"/>
</dbReference>
<gene>
    <name evidence="17" type="ORF">g.35735</name>
</gene>
<dbReference type="Gene3D" id="2.60.40.1510">
    <property type="entry name" value="ntegrin, alpha v. Chain A, domain 3"/>
    <property type="match status" value="1"/>
</dbReference>
<feature type="repeat" description="FG-GAP" evidence="12">
    <location>
        <begin position="89"/>
        <end position="144"/>
    </location>
</feature>
<evidence type="ECO:0000256" key="11">
    <source>
        <dbReference type="ARBA" id="ARBA00023180"/>
    </source>
</evidence>
<evidence type="ECO:0000313" key="17">
    <source>
        <dbReference type="EMBL" id="JAS92055.1"/>
    </source>
</evidence>
<evidence type="ECO:0000259" key="15">
    <source>
        <dbReference type="Pfam" id="PF20805"/>
    </source>
</evidence>
<evidence type="ECO:0000256" key="10">
    <source>
        <dbReference type="ARBA" id="ARBA00023170"/>
    </source>
</evidence>
<feature type="transmembrane region" description="Helical" evidence="13">
    <location>
        <begin position="740"/>
        <end position="761"/>
    </location>
</feature>
<keyword evidence="5" id="KW-0677">Repeat</keyword>
<dbReference type="GO" id="GO:0007157">
    <property type="term" value="P:heterophilic cell-cell adhesion via plasma membrane cell adhesion molecules"/>
    <property type="evidence" value="ECO:0007669"/>
    <property type="project" value="UniProtKB-ARBA"/>
</dbReference>
<dbReference type="PROSITE" id="PS51470">
    <property type="entry name" value="FG_GAP"/>
    <property type="match status" value="2"/>
</dbReference>
<dbReference type="GO" id="GO:0007160">
    <property type="term" value="P:cell-matrix adhesion"/>
    <property type="evidence" value="ECO:0007669"/>
    <property type="project" value="TreeGrafter"/>
</dbReference>
<evidence type="ECO:0000256" key="5">
    <source>
        <dbReference type="ARBA" id="ARBA00022737"/>
    </source>
</evidence>
<dbReference type="GO" id="GO:0008305">
    <property type="term" value="C:integrin complex"/>
    <property type="evidence" value="ECO:0007669"/>
    <property type="project" value="InterPro"/>
</dbReference>
<evidence type="ECO:0000256" key="6">
    <source>
        <dbReference type="ARBA" id="ARBA00022889"/>
    </source>
</evidence>
<keyword evidence="3 13" id="KW-0812">Transmembrane</keyword>
<organism evidence="17">
    <name type="scientific">Homalodisca liturata</name>
    <dbReference type="NCBI Taxonomy" id="320908"/>
    <lineage>
        <taxon>Eukaryota</taxon>
        <taxon>Metazoa</taxon>
        <taxon>Ecdysozoa</taxon>
        <taxon>Arthropoda</taxon>
        <taxon>Hexapoda</taxon>
        <taxon>Insecta</taxon>
        <taxon>Pterygota</taxon>
        <taxon>Neoptera</taxon>
        <taxon>Paraneoptera</taxon>
        <taxon>Hemiptera</taxon>
        <taxon>Auchenorrhyncha</taxon>
        <taxon>Membracoidea</taxon>
        <taxon>Cicadellidae</taxon>
        <taxon>Cicadellinae</taxon>
        <taxon>Proconiini</taxon>
        <taxon>Homalodisca</taxon>
    </lineage>
</organism>
<evidence type="ECO:0000256" key="8">
    <source>
        <dbReference type="ARBA" id="ARBA00023037"/>
    </source>
</evidence>